<sequence length="83" mass="9349">MTVQKHMAWRYRDPADLIGRRCIALTHNDVTLDGPLDLIRLSPVHAVLKYRGVGLHVIDCDLRHHTNETSDGIRAVVITEGKP</sequence>
<accession>A0A174B0X8</accession>
<dbReference type="EMBL" id="CYYI01000006">
    <property type="protein sequence ID" value="CUN93288.1"/>
    <property type="molecule type" value="Genomic_DNA"/>
</dbReference>
<evidence type="ECO:0000313" key="1">
    <source>
        <dbReference type="EMBL" id="CUN93288.1"/>
    </source>
</evidence>
<proteinExistence type="predicted"/>
<gene>
    <name evidence="1" type="ORF">ERS852382_01712</name>
</gene>
<dbReference type="RefSeq" id="WP_055680621.1">
    <property type="nucleotide sequence ID" value="NZ_CYYI01000006.1"/>
</dbReference>
<dbReference type="Proteomes" id="UP000095647">
    <property type="component" value="Unassembled WGS sequence"/>
</dbReference>
<name>A0A174B0X8_BIFAD</name>
<evidence type="ECO:0000313" key="2">
    <source>
        <dbReference type="Proteomes" id="UP000095647"/>
    </source>
</evidence>
<dbReference type="AlphaFoldDB" id="A0A174B0X8"/>
<reference evidence="1 2" key="1">
    <citation type="submission" date="2015-09" db="EMBL/GenBank/DDBJ databases">
        <authorList>
            <consortium name="Pathogen Informatics"/>
        </authorList>
    </citation>
    <scope>NUCLEOTIDE SEQUENCE [LARGE SCALE GENOMIC DNA]</scope>
    <source>
        <strain evidence="1 2">2789STDY5608824</strain>
    </source>
</reference>
<protein>
    <submittedName>
        <fullName evidence="1">Uncharacterized protein</fullName>
    </submittedName>
</protein>
<organism evidence="1 2">
    <name type="scientific">Bifidobacterium adolescentis</name>
    <dbReference type="NCBI Taxonomy" id="1680"/>
    <lineage>
        <taxon>Bacteria</taxon>
        <taxon>Bacillati</taxon>
        <taxon>Actinomycetota</taxon>
        <taxon>Actinomycetes</taxon>
        <taxon>Bifidobacteriales</taxon>
        <taxon>Bifidobacteriaceae</taxon>
        <taxon>Bifidobacterium</taxon>
    </lineage>
</organism>